<proteinExistence type="predicted"/>
<reference evidence="2" key="1">
    <citation type="submission" date="2022-11" db="EMBL/GenBank/DDBJ databases">
        <authorList>
            <person name="Petersen C."/>
        </authorList>
    </citation>
    <scope>NUCLEOTIDE SEQUENCE</scope>
    <source>
        <strain evidence="2">IBT 22155</strain>
    </source>
</reference>
<dbReference type="Proteomes" id="UP001149079">
    <property type="component" value="Unassembled WGS sequence"/>
</dbReference>
<feature type="region of interest" description="Disordered" evidence="1">
    <location>
        <begin position="1"/>
        <end position="35"/>
    </location>
</feature>
<sequence>MSAMPSSSFDSKEVSVTTTTKVPIPTKTQHGTSRALDAGGAIEYTKGDTVTHGTAQWTKKEEEELVRRLDRGNFGQALSGGMLDDLDPSTNQYNYGMTIFYICFPCAVCRGALTNGRYCVLKKLGPDIGQVDGMVALCLRRSSLCVDDRVEPPLPCAPTAEGGVFSRADYSRSWPWPKRGSKRFLGSGGCPDWRPSRRRQTSSHGCCSVRTSEGCPSDFTEEAVFM</sequence>
<evidence type="ECO:0000256" key="1">
    <source>
        <dbReference type="SAM" id="MobiDB-lite"/>
    </source>
</evidence>
<reference evidence="2" key="2">
    <citation type="journal article" date="2023" name="IMA Fungus">
        <title>Comparative genomic study of the Penicillium genus elucidates a diverse pangenome and 15 lateral gene transfer events.</title>
        <authorList>
            <person name="Petersen C."/>
            <person name="Sorensen T."/>
            <person name="Nielsen M.R."/>
            <person name="Sondergaard T.E."/>
            <person name="Sorensen J.L."/>
            <person name="Fitzpatrick D.A."/>
            <person name="Frisvad J.C."/>
            <person name="Nielsen K.L."/>
        </authorList>
    </citation>
    <scope>NUCLEOTIDE SEQUENCE</scope>
    <source>
        <strain evidence="2">IBT 22155</strain>
    </source>
</reference>
<evidence type="ECO:0000313" key="3">
    <source>
        <dbReference type="Proteomes" id="UP001149079"/>
    </source>
</evidence>
<gene>
    <name evidence="2" type="ORF">N7515_008811</name>
</gene>
<comment type="caution">
    <text evidence="2">The sequence shown here is derived from an EMBL/GenBank/DDBJ whole genome shotgun (WGS) entry which is preliminary data.</text>
</comment>
<protein>
    <submittedName>
        <fullName evidence="2">Uncharacterized protein</fullName>
    </submittedName>
</protein>
<keyword evidence="3" id="KW-1185">Reference proteome</keyword>
<accession>A0A9W9GNN4</accession>
<dbReference type="RefSeq" id="XP_056519385.1">
    <property type="nucleotide sequence ID" value="XM_056669555.1"/>
</dbReference>
<dbReference type="GeneID" id="81408725"/>
<dbReference type="EMBL" id="JAPQKL010000006">
    <property type="protein sequence ID" value="KAJ5124986.1"/>
    <property type="molecule type" value="Genomic_DNA"/>
</dbReference>
<organism evidence="2 3">
    <name type="scientific">Penicillium bovifimosum</name>
    <dbReference type="NCBI Taxonomy" id="126998"/>
    <lineage>
        <taxon>Eukaryota</taxon>
        <taxon>Fungi</taxon>
        <taxon>Dikarya</taxon>
        <taxon>Ascomycota</taxon>
        <taxon>Pezizomycotina</taxon>
        <taxon>Eurotiomycetes</taxon>
        <taxon>Eurotiomycetidae</taxon>
        <taxon>Eurotiales</taxon>
        <taxon>Aspergillaceae</taxon>
        <taxon>Penicillium</taxon>
    </lineage>
</organism>
<evidence type="ECO:0000313" key="2">
    <source>
        <dbReference type="EMBL" id="KAJ5124986.1"/>
    </source>
</evidence>
<dbReference type="AlphaFoldDB" id="A0A9W9GNN4"/>
<name>A0A9W9GNN4_9EURO</name>
<feature type="compositionally biased region" description="Low complexity" evidence="1">
    <location>
        <begin position="17"/>
        <end position="28"/>
    </location>
</feature>